<dbReference type="FunFam" id="3.20.20.70:FF:000047">
    <property type="entry name" value="3-dehydroquinate dehydratase"/>
    <property type="match status" value="1"/>
</dbReference>
<dbReference type="GO" id="GO:0009423">
    <property type="term" value="P:chorismate biosynthetic process"/>
    <property type="evidence" value="ECO:0007669"/>
    <property type="project" value="UniProtKB-UniRule"/>
</dbReference>
<dbReference type="KEGG" id="mev:Metev_1694"/>
<feature type="binding site" evidence="4">
    <location>
        <begin position="41"/>
        <end position="43"/>
    </location>
    <ligand>
        <name>3-dehydroquinate</name>
        <dbReference type="ChEBI" id="CHEBI:32364"/>
    </ligand>
</feature>
<dbReference type="Pfam" id="PF01487">
    <property type="entry name" value="DHquinase_I"/>
    <property type="match status" value="1"/>
</dbReference>
<comment type="subunit">
    <text evidence="4">Homodimer.</text>
</comment>
<dbReference type="STRING" id="644295.Metev_1694"/>
<dbReference type="PANTHER" id="PTHR43699:SF1">
    <property type="entry name" value="3-DEHYDROQUINATE DEHYDRATASE"/>
    <property type="match status" value="1"/>
</dbReference>
<dbReference type="HAMAP" id="MF_00214">
    <property type="entry name" value="AroD"/>
    <property type="match status" value="1"/>
</dbReference>
<accession>D7EB16</accession>
<evidence type="ECO:0000256" key="1">
    <source>
        <dbReference type="ARBA" id="ARBA00001864"/>
    </source>
</evidence>
<feature type="binding site" evidence="4">
    <location>
        <position position="20"/>
    </location>
    <ligand>
        <name>3-dehydroquinate</name>
        <dbReference type="ChEBI" id="CHEBI:32364"/>
    </ligand>
</feature>
<keyword evidence="4" id="KW-0057">Aromatic amino acid biosynthesis</keyword>
<dbReference type="CDD" id="cd00502">
    <property type="entry name" value="DHQase_I"/>
    <property type="match status" value="1"/>
</dbReference>
<dbReference type="GeneID" id="9347338"/>
<dbReference type="GO" id="GO:0009073">
    <property type="term" value="P:aromatic amino acid family biosynthetic process"/>
    <property type="evidence" value="ECO:0007669"/>
    <property type="project" value="UniProtKB-KW"/>
</dbReference>
<dbReference type="OrthoDB" id="34329at2157"/>
<dbReference type="InterPro" id="IPR001381">
    <property type="entry name" value="DHquinase_I"/>
</dbReference>
<comment type="caution">
    <text evidence="4">Lacks conserved residue(s) required for the propagation of feature annotation.</text>
</comment>
<comment type="function">
    <text evidence="4">Involved in the third step of the chorismate pathway, which leads to the biosynthesis of aromatic amino acids. Catalyzes the cis-dehydration of 3-dehydroquinate (DHQ) and introduces the first double bond of the aromatic ring to yield 3-dehydroshikimate.</text>
</comment>
<keyword evidence="3 4" id="KW-0704">Schiff base</keyword>
<dbReference type="HOGENOM" id="CLU_064444_2_1_2"/>
<organism evidence="5 6">
    <name type="scientific">Methanohalobium evestigatum (strain ATCC BAA-1072 / DSM 3721 / NBRC 107634 / OCM 161 / Z-7303)</name>
    <dbReference type="NCBI Taxonomy" id="644295"/>
    <lineage>
        <taxon>Archaea</taxon>
        <taxon>Methanobacteriati</taxon>
        <taxon>Methanobacteriota</taxon>
        <taxon>Stenosarchaea group</taxon>
        <taxon>Methanomicrobia</taxon>
        <taxon>Methanosarcinales</taxon>
        <taxon>Methanosarcinaceae</taxon>
        <taxon>Methanohalobium</taxon>
    </lineage>
</organism>
<dbReference type="NCBIfam" id="TIGR01093">
    <property type="entry name" value="aroD"/>
    <property type="match status" value="1"/>
</dbReference>
<dbReference type="UniPathway" id="UPA00053">
    <property type="reaction ID" value="UER00086"/>
</dbReference>
<comment type="catalytic activity">
    <reaction evidence="1 4">
        <text>3-dehydroquinate = 3-dehydroshikimate + H2O</text>
        <dbReference type="Rhea" id="RHEA:21096"/>
        <dbReference type="ChEBI" id="CHEBI:15377"/>
        <dbReference type="ChEBI" id="CHEBI:16630"/>
        <dbReference type="ChEBI" id="CHEBI:32364"/>
        <dbReference type="EC" id="4.2.1.10"/>
    </reaction>
</comment>
<evidence type="ECO:0000313" key="6">
    <source>
        <dbReference type="Proteomes" id="UP000000391"/>
    </source>
</evidence>
<evidence type="ECO:0000256" key="4">
    <source>
        <dbReference type="HAMAP-Rule" id="MF_00214"/>
    </source>
</evidence>
<dbReference type="EMBL" id="CP002069">
    <property type="protein sequence ID" value="ADI74533.1"/>
    <property type="molecule type" value="Genomic_DNA"/>
</dbReference>
<dbReference type="GO" id="GO:0046279">
    <property type="term" value="P:3,4-dihydroxybenzoate biosynthetic process"/>
    <property type="evidence" value="ECO:0007669"/>
    <property type="project" value="UniProtKB-ARBA"/>
</dbReference>
<dbReference type="InterPro" id="IPR050146">
    <property type="entry name" value="Type-I_3-dehydroquinase"/>
</dbReference>
<dbReference type="RefSeq" id="WP_013195098.1">
    <property type="nucleotide sequence ID" value="NC_014253.1"/>
</dbReference>
<dbReference type="Gene3D" id="3.20.20.70">
    <property type="entry name" value="Aldolase class I"/>
    <property type="match status" value="1"/>
</dbReference>
<name>D7EB16_METEZ</name>
<evidence type="ECO:0000256" key="3">
    <source>
        <dbReference type="ARBA" id="ARBA00023270"/>
    </source>
</evidence>
<dbReference type="SUPFAM" id="SSF51569">
    <property type="entry name" value="Aldolase"/>
    <property type="match status" value="1"/>
</dbReference>
<reference evidence="5 6" key="1">
    <citation type="submission" date="2010-06" db="EMBL/GenBank/DDBJ databases">
        <title>Complete sequence chromosome of Methanohalobium evestigatum Z-7303.</title>
        <authorList>
            <consortium name="US DOE Joint Genome Institute"/>
            <person name="Lucas S."/>
            <person name="Copeland A."/>
            <person name="Lapidus A."/>
            <person name="Cheng J.-F."/>
            <person name="Bruce D."/>
            <person name="Goodwin L."/>
            <person name="Pitluck S."/>
            <person name="Saunders E."/>
            <person name="Detter J.C."/>
            <person name="Han C."/>
            <person name="Tapia R."/>
            <person name="Land M."/>
            <person name="Hauser L."/>
            <person name="Kyrpides N."/>
            <person name="Mikhailova N."/>
            <person name="Sieprawska-Lupa M."/>
            <person name="Whitman W.B."/>
            <person name="Anderson I."/>
            <person name="Woyke T."/>
        </authorList>
    </citation>
    <scope>NUCLEOTIDE SEQUENCE [LARGE SCALE GENOMIC DNA]</scope>
    <source>
        <strain evidence="6">ATCC BAA-1072 / DSM 3721 / NBRC 107634 / OCM 161 / Z-7303</strain>
    </source>
</reference>
<feature type="binding site" evidence="4">
    <location>
        <position position="75"/>
    </location>
    <ligand>
        <name>3-dehydroquinate</name>
        <dbReference type="ChEBI" id="CHEBI:32364"/>
    </ligand>
</feature>
<comment type="pathway">
    <text evidence="4">Metabolic intermediate biosynthesis; chorismate biosynthesis; chorismate from D-erythrose 4-phosphate and phosphoenolpyruvate: step 3/7.</text>
</comment>
<evidence type="ECO:0000256" key="2">
    <source>
        <dbReference type="ARBA" id="ARBA00023239"/>
    </source>
</evidence>
<dbReference type="AlphaFoldDB" id="D7EB16"/>
<proteinExistence type="inferred from homology"/>
<feature type="active site" description="Schiff-base intermediate with substrate" evidence="4">
    <location>
        <position position="159"/>
    </location>
</feature>
<dbReference type="EC" id="4.2.1.10" evidence="4"/>
<feature type="binding site" evidence="4">
    <location>
        <position position="220"/>
    </location>
    <ligand>
        <name>3-dehydroquinate</name>
        <dbReference type="ChEBI" id="CHEBI:32364"/>
    </ligand>
</feature>
<gene>
    <name evidence="4" type="primary">aroD</name>
    <name evidence="5" type="ordered locus">Metev_1694</name>
</gene>
<feature type="active site" description="Proton donor/acceptor" evidence="4">
    <location>
        <position position="132"/>
    </location>
</feature>
<dbReference type="Proteomes" id="UP000000391">
    <property type="component" value="Chromosome"/>
</dbReference>
<keyword evidence="2 4" id="KW-0456">Lyase</keyword>
<protein>
    <recommendedName>
        <fullName evidence="4">3-dehydroquinate dehydratase</fullName>
        <shortName evidence="4">3-dehydroquinase</shortName>
        <ecNumber evidence="4">4.2.1.10</ecNumber>
    </recommendedName>
    <alternativeName>
        <fullName evidence="4">Type I DHQase</fullName>
    </alternativeName>
    <alternativeName>
        <fullName evidence="4">Type I dehydroquinase</fullName>
        <shortName evidence="4">DHQ1</shortName>
    </alternativeName>
</protein>
<keyword evidence="6" id="KW-1185">Reference proteome</keyword>
<evidence type="ECO:0000313" key="5">
    <source>
        <dbReference type="EMBL" id="ADI74533.1"/>
    </source>
</evidence>
<feature type="binding site" evidence="4">
    <location>
        <position position="197"/>
    </location>
    <ligand>
        <name>3-dehydroquinate</name>
        <dbReference type="ChEBI" id="CHEBI:32364"/>
    </ligand>
</feature>
<sequence>MNGKFIGEINLLNKTGVVASISDDPVNSSIAANQLGADILELRFDLLGIQTPEDAWNIIEKIRNKVNLPFIATLRSGQEGGDWQGTEKDRIKLLLDIIPSVDAVDIELSAPEKNWIIKSAANTDVNVIVSSHCFTSTPSVKEMKSILDNCHNSGADIAKLAVMPKSSQDVLNLLQVTSDSTKPVSTIAMGEIGKHSRIISPCYGSVLTYGSVTGAVAPGQLRVDKLKEFMELVL</sequence>
<dbReference type="InterPro" id="IPR013785">
    <property type="entry name" value="Aldolase_TIM"/>
</dbReference>
<dbReference type="GO" id="GO:0008652">
    <property type="term" value="P:amino acid biosynthetic process"/>
    <property type="evidence" value="ECO:0007669"/>
    <property type="project" value="UniProtKB-KW"/>
</dbReference>
<dbReference type="PANTHER" id="PTHR43699">
    <property type="entry name" value="3-DEHYDROQUINATE DEHYDRATASE"/>
    <property type="match status" value="1"/>
</dbReference>
<keyword evidence="4" id="KW-0028">Amino-acid biosynthesis</keyword>
<comment type="similarity">
    <text evidence="4">Belongs to the type-I 3-dehydroquinase family.</text>
</comment>
<dbReference type="GO" id="GO:0003855">
    <property type="term" value="F:3-dehydroquinate dehydratase activity"/>
    <property type="evidence" value="ECO:0007669"/>
    <property type="project" value="UniProtKB-UniRule"/>
</dbReference>